<name>A0A2S6GLU3_9PSEU</name>
<dbReference type="RefSeq" id="WP_146108147.1">
    <property type="nucleotide sequence ID" value="NZ_CP154825.1"/>
</dbReference>
<evidence type="ECO:0000313" key="1">
    <source>
        <dbReference type="EMBL" id="PPK66209.1"/>
    </source>
</evidence>
<dbReference type="Proteomes" id="UP000239203">
    <property type="component" value="Unassembled WGS sequence"/>
</dbReference>
<sequence length="129" mass="13695">MDLLPTAVFPSGYSAAAWLVGACWGGDPAGEWALLPAEGSTRRWERPARPGRLGDRFRVRVWRWLLSGQSLAVGVGVGDSVAFWVGVRPAHYGTCCCAAGSTVLWRAEDPARPDQSVARVAVVTGGSGR</sequence>
<keyword evidence="2" id="KW-1185">Reference proteome</keyword>
<evidence type="ECO:0000313" key="2">
    <source>
        <dbReference type="Proteomes" id="UP000239203"/>
    </source>
</evidence>
<dbReference type="EMBL" id="PTIX01000011">
    <property type="protein sequence ID" value="PPK66209.1"/>
    <property type="molecule type" value="Genomic_DNA"/>
</dbReference>
<reference evidence="1 2" key="1">
    <citation type="submission" date="2018-02" db="EMBL/GenBank/DDBJ databases">
        <title>Genomic Encyclopedia of Archaeal and Bacterial Type Strains, Phase II (KMG-II): from individual species to whole genera.</title>
        <authorList>
            <person name="Goeker M."/>
        </authorList>
    </citation>
    <scope>NUCLEOTIDE SEQUENCE [LARGE SCALE GENOMIC DNA]</scope>
    <source>
        <strain evidence="1 2">YU 961-1</strain>
    </source>
</reference>
<comment type="caution">
    <text evidence="1">The sequence shown here is derived from an EMBL/GenBank/DDBJ whole genome shotgun (WGS) entry which is preliminary data.</text>
</comment>
<gene>
    <name evidence="1" type="ORF">CLV40_111173</name>
</gene>
<proteinExistence type="predicted"/>
<organism evidence="1 2">
    <name type="scientific">Actinokineospora auranticolor</name>
    <dbReference type="NCBI Taxonomy" id="155976"/>
    <lineage>
        <taxon>Bacteria</taxon>
        <taxon>Bacillati</taxon>
        <taxon>Actinomycetota</taxon>
        <taxon>Actinomycetes</taxon>
        <taxon>Pseudonocardiales</taxon>
        <taxon>Pseudonocardiaceae</taxon>
        <taxon>Actinokineospora</taxon>
    </lineage>
</organism>
<dbReference type="AlphaFoldDB" id="A0A2S6GLU3"/>
<accession>A0A2S6GLU3</accession>
<protein>
    <submittedName>
        <fullName evidence="1">Uncharacterized protein</fullName>
    </submittedName>
</protein>